<dbReference type="Gene3D" id="2.60.120.10">
    <property type="entry name" value="Jelly Rolls"/>
    <property type="match status" value="1"/>
</dbReference>
<dbReference type="Gene3D" id="1.10.10.60">
    <property type="entry name" value="Homeodomain-like"/>
    <property type="match status" value="2"/>
</dbReference>
<evidence type="ECO:0000256" key="3">
    <source>
        <dbReference type="ARBA" id="ARBA00023163"/>
    </source>
</evidence>
<dbReference type="SUPFAM" id="SSF51182">
    <property type="entry name" value="RmlC-like cupins"/>
    <property type="match status" value="1"/>
</dbReference>
<dbReference type="GeneID" id="78294795"/>
<keyword evidence="3" id="KW-0804">Transcription</keyword>
<dbReference type="InterPro" id="IPR003313">
    <property type="entry name" value="AraC-bd"/>
</dbReference>
<evidence type="ECO:0000313" key="5">
    <source>
        <dbReference type="Proteomes" id="UP000245959"/>
    </source>
</evidence>
<accession>A0A2U1B4I2</accession>
<gene>
    <name evidence="4" type="ORF">C8D82_108116</name>
</gene>
<comment type="caution">
    <text evidence="4">The sequence shown here is derived from an EMBL/GenBank/DDBJ whole genome shotgun (WGS) entry which is preliminary data.</text>
</comment>
<dbReference type="PANTHER" id="PTHR43280">
    <property type="entry name" value="ARAC-FAMILY TRANSCRIPTIONAL REGULATOR"/>
    <property type="match status" value="1"/>
</dbReference>
<reference evidence="4 5" key="1">
    <citation type="submission" date="2018-04" db="EMBL/GenBank/DDBJ databases">
        <title>Genomic Encyclopedia of Type Strains, Phase IV (KMG-IV): sequencing the most valuable type-strain genomes for metagenomic binning, comparative biology and taxonomic classification.</title>
        <authorList>
            <person name="Goeker M."/>
        </authorList>
    </citation>
    <scope>NUCLEOTIDE SEQUENCE [LARGE SCALE GENOMIC DNA]</scope>
    <source>
        <strain evidence="4 5">DSM 14823</strain>
    </source>
</reference>
<dbReference type="InterPro" id="IPR018060">
    <property type="entry name" value="HTH_AraC"/>
</dbReference>
<evidence type="ECO:0000256" key="1">
    <source>
        <dbReference type="ARBA" id="ARBA00023015"/>
    </source>
</evidence>
<dbReference type="Pfam" id="PF02311">
    <property type="entry name" value="AraC_binding"/>
    <property type="match status" value="1"/>
</dbReference>
<name>A0A2U1B4I2_9BACT</name>
<evidence type="ECO:0000256" key="2">
    <source>
        <dbReference type="ARBA" id="ARBA00023125"/>
    </source>
</evidence>
<keyword evidence="2" id="KW-0238">DNA-binding</keyword>
<dbReference type="RefSeq" id="WP_165832881.1">
    <property type="nucleotide sequence ID" value="NZ_CAJKCJ010000025.1"/>
</dbReference>
<protein>
    <submittedName>
        <fullName evidence="4">AraC-like protein</fullName>
    </submittedName>
</protein>
<dbReference type="PANTHER" id="PTHR43280:SF2">
    <property type="entry name" value="HTH-TYPE TRANSCRIPTIONAL REGULATOR EXSA"/>
    <property type="match status" value="1"/>
</dbReference>
<dbReference type="PROSITE" id="PS01124">
    <property type="entry name" value="HTH_ARAC_FAMILY_2"/>
    <property type="match status" value="1"/>
</dbReference>
<dbReference type="InterPro" id="IPR009057">
    <property type="entry name" value="Homeodomain-like_sf"/>
</dbReference>
<dbReference type="EMBL" id="QEKH01000008">
    <property type="protein sequence ID" value="PVY43589.1"/>
    <property type="molecule type" value="Genomic_DNA"/>
</dbReference>
<dbReference type="SMART" id="SM00342">
    <property type="entry name" value="HTH_ARAC"/>
    <property type="match status" value="1"/>
</dbReference>
<dbReference type="GO" id="GO:0003700">
    <property type="term" value="F:DNA-binding transcription factor activity"/>
    <property type="evidence" value="ECO:0007669"/>
    <property type="project" value="InterPro"/>
</dbReference>
<dbReference type="Pfam" id="PF12833">
    <property type="entry name" value="HTH_18"/>
    <property type="match status" value="1"/>
</dbReference>
<organism evidence="4 5">
    <name type="scientific">Victivallis vadensis</name>
    <dbReference type="NCBI Taxonomy" id="172901"/>
    <lineage>
        <taxon>Bacteria</taxon>
        <taxon>Pseudomonadati</taxon>
        <taxon>Lentisphaerota</taxon>
        <taxon>Lentisphaeria</taxon>
        <taxon>Victivallales</taxon>
        <taxon>Victivallaceae</taxon>
        <taxon>Victivallis</taxon>
    </lineage>
</organism>
<evidence type="ECO:0000313" key="4">
    <source>
        <dbReference type="EMBL" id="PVY43589.1"/>
    </source>
</evidence>
<sequence length="258" mass="29848">MGISGISISYAAGYTASRNTGLHLHHGTELVYVQAGSCGNRLEEQEFSGKPGTVFIIPPEINHRQVNHGEVKTIYAVFELDRSNPLLRERSIETAGDVFIPVWMEQLLQLYLAKQLNECNLLLELIVSHLLTRLQQVEHELLHPALARAIRYMAFHFRQPLLIREVSEQAGLSHTYFNTLFREQLHMSPSDYLRKLRLGHARHLLRNSRMSIAEVGIQSGYENSHYFCRIFQQEHHCTPGTYRAENRKYFDKYNDQSE</sequence>
<keyword evidence="5" id="KW-1185">Reference proteome</keyword>
<proteinExistence type="predicted"/>
<dbReference type="AlphaFoldDB" id="A0A2U1B4I2"/>
<dbReference type="InterPro" id="IPR014710">
    <property type="entry name" value="RmlC-like_jellyroll"/>
</dbReference>
<dbReference type="InterPro" id="IPR011051">
    <property type="entry name" value="RmlC_Cupin_sf"/>
</dbReference>
<dbReference type="SUPFAM" id="SSF46689">
    <property type="entry name" value="Homeodomain-like"/>
    <property type="match status" value="2"/>
</dbReference>
<dbReference type="GO" id="GO:0043565">
    <property type="term" value="F:sequence-specific DNA binding"/>
    <property type="evidence" value="ECO:0007669"/>
    <property type="project" value="InterPro"/>
</dbReference>
<dbReference type="Proteomes" id="UP000245959">
    <property type="component" value="Unassembled WGS sequence"/>
</dbReference>
<keyword evidence="1" id="KW-0805">Transcription regulation</keyword>